<accession>A0A2P2NNJ8</accession>
<sequence>MSNSRPNMSIISIKIFYTII</sequence>
<name>A0A2P2NNJ8_RHIMU</name>
<organism evidence="1">
    <name type="scientific">Rhizophora mucronata</name>
    <name type="common">Asiatic mangrove</name>
    <dbReference type="NCBI Taxonomy" id="61149"/>
    <lineage>
        <taxon>Eukaryota</taxon>
        <taxon>Viridiplantae</taxon>
        <taxon>Streptophyta</taxon>
        <taxon>Embryophyta</taxon>
        <taxon>Tracheophyta</taxon>
        <taxon>Spermatophyta</taxon>
        <taxon>Magnoliopsida</taxon>
        <taxon>eudicotyledons</taxon>
        <taxon>Gunneridae</taxon>
        <taxon>Pentapetalae</taxon>
        <taxon>rosids</taxon>
        <taxon>fabids</taxon>
        <taxon>Malpighiales</taxon>
        <taxon>Rhizophoraceae</taxon>
        <taxon>Rhizophora</taxon>
    </lineage>
</organism>
<reference evidence="1" key="1">
    <citation type="submission" date="2018-02" db="EMBL/GenBank/DDBJ databases">
        <title>Rhizophora mucronata_Transcriptome.</title>
        <authorList>
            <person name="Meera S.P."/>
            <person name="Sreeshan A."/>
            <person name="Augustine A."/>
        </authorList>
    </citation>
    <scope>NUCLEOTIDE SEQUENCE</scope>
    <source>
        <tissue evidence="1">Leaf</tissue>
    </source>
</reference>
<dbReference type="AlphaFoldDB" id="A0A2P2NNJ8"/>
<protein>
    <submittedName>
        <fullName evidence="1">Uncharacterized protein</fullName>
    </submittedName>
</protein>
<proteinExistence type="predicted"/>
<dbReference type="EMBL" id="GGEC01063595">
    <property type="protein sequence ID" value="MBX44079.1"/>
    <property type="molecule type" value="Transcribed_RNA"/>
</dbReference>
<evidence type="ECO:0000313" key="1">
    <source>
        <dbReference type="EMBL" id="MBX44079.1"/>
    </source>
</evidence>